<feature type="region of interest" description="Disordered" evidence="6">
    <location>
        <begin position="276"/>
        <end position="326"/>
    </location>
</feature>
<comment type="caution">
    <text evidence="8">The sequence shown here is derived from an EMBL/GenBank/DDBJ whole genome shotgun (WGS) entry which is preliminary data.</text>
</comment>
<dbReference type="Pfam" id="PF16577">
    <property type="entry name" value="UBA_5"/>
    <property type="match status" value="1"/>
</dbReference>
<dbReference type="Gene3D" id="1.10.8.10">
    <property type="entry name" value="DNA helicase RuvA subunit, C-terminal domain"/>
    <property type="match status" value="1"/>
</dbReference>
<evidence type="ECO:0000256" key="3">
    <source>
        <dbReference type="ARBA" id="ARBA00022833"/>
    </source>
</evidence>
<dbReference type="PROSITE" id="PS01357">
    <property type="entry name" value="ZF_ZZ_1"/>
    <property type="match status" value="1"/>
</dbReference>
<feature type="region of interest" description="Disordered" evidence="6">
    <location>
        <begin position="223"/>
        <end position="243"/>
    </location>
</feature>
<dbReference type="GO" id="GO:0000423">
    <property type="term" value="P:mitophagy"/>
    <property type="evidence" value="ECO:0007669"/>
    <property type="project" value="TreeGrafter"/>
</dbReference>
<dbReference type="InterPro" id="IPR009060">
    <property type="entry name" value="UBA-like_sf"/>
</dbReference>
<keyword evidence="9" id="KW-1185">Reference proteome</keyword>
<dbReference type="InterPro" id="IPR043145">
    <property type="entry name" value="Znf_ZZ_sf"/>
</dbReference>
<keyword evidence="4" id="KW-0539">Nucleus</keyword>
<sequence length="541" mass="56644">MDFGHFGDGPRDQNGGQNQTPVTPTPQNGANGGQSNNGTEQPIFMHTMAHPGVTCDVCSGEIRGFRYKCMECVDFDLCTTCERKGNHPGHVMMRIAFPEQTRGAMQRFLGTTGIGFGRHHGGGGGSAGLFGVGFPFETQGRHHWHHRDRGCHRRAGHASGRDSEGDSGPEDPKGPNDCPYGLGRKGMKKWAKCMKKMAYQHRRSAEAYAKSATQAATGAAAAAAGFSGHDSEPRGSSEAQQQQAFDFTSAASQIQEFLNAFGIPIDVVELYDNYGNRGQPRTEPGNSTTSQPMATPTGNTAENATHGTESANEGQEQQSTTNEGVGVPQTNLAAHMQQLHLSGQGIEPVVASAPSAPEEVSAAQSVNMDLDADSSGWTLLDTDRAPGSVGAQQNESSIFGPPPAAATISNGQSSTPATTATTTTTTGIVPPAQTPTGRLYPGLNPPQLQQLLSGVSQAMNSMVRNIPIVTNPGGPGLGTNSGPPSYGNGSPEMDIRCTTTLNQLLAMGFSNADGWLSRLVVAKNGDLETILNALFPVGGGQ</sequence>
<dbReference type="PANTHER" id="PTHR15090:SF0">
    <property type="entry name" value="SEQUESTOSOME-1"/>
    <property type="match status" value="1"/>
</dbReference>
<organism evidence="8 9">
    <name type="scientific">Folsomia candida</name>
    <name type="common">Springtail</name>
    <dbReference type="NCBI Taxonomy" id="158441"/>
    <lineage>
        <taxon>Eukaryota</taxon>
        <taxon>Metazoa</taxon>
        <taxon>Ecdysozoa</taxon>
        <taxon>Arthropoda</taxon>
        <taxon>Hexapoda</taxon>
        <taxon>Collembola</taxon>
        <taxon>Entomobryomorpha</taxon>
        <taxon>Isotomoidea</taxon>
        <taxon>Isotomidae</taxon>
        <taxon>Proisotominae</taxon>
        <taxon>Folsomia</taxon>
    </lineage>
</organism>
<dbReference type="InterPro" id="IPR033741">
    <property type="entry name" value="SQSTM_UBA"/>
</dbReference>
<dbReference type="CDD" id="cd02340">
    <property type="entry name" value="ZZ_NBR1_like"/>
    <property type="match status" value="1"/>
</dbReference>
<proteinExistence type="predicted"/>
<evidence type="ECO:0000259" key="7">
    <source>
        <dbReference type="PROSITE" id="PS50135"/>
    </source>
</evidence>
<feature type="region of interest" description="Disordered" evidence="6">
    <location>
        <begin position="408"/>
        <end position="431"/>
    </location>
</feature>
<dbReference type="SUPFAM" id="SSF57850">
    <property type="entry name" value="RING/U-box"/>
    <property type="match status" value="1"/>
</dbReference>
<feature type="region of interest" description="Disordered" evidence="6">
    <location>
        <begin position="141"/>
        <end position="181"/>
    </location>
</feature>
<reference evidence="8 9" key="1">
    <citation type="submission" date="2015-12" db="EMBL/GenBank/DDBJ databases">
        <title>The genome of Folsomia candida.</title>
        <authorList>
            <person name="Faddeeva A."/>
            <person name="Derks M.F."/>
            <person name="Anvar Y."/>
            <person name="Smit S."/>
            <person name="Van Straalen N."/>
            <person name="Roelofs D."/>
        </authorList>
    </citation>
    <scope>NUCLEOTIDE SEQUENCE [LARGE SCALE GENOMIC DNA]</scope>
    <source>
        <strain evidence="8 9">VU population</strain>
        <tissue evidence="8">Whole body</tissue>
    </source>
</reference>
<dbReference type="Proteomes" id="UP000198287">
    <property type="component" value="Unassembled WGS sequence"/>
</dbReference>
<evidence type="ECO:0000256" key="2">
    <source>
        <dbReference type="ARBA" id="ARBA00022771"/>
    </source>
</evidence>
<accession>A0A226F123</accession>
<feature type="domain" description="ZZ-type" evidence="7">
    <location>
        <begin position="50"/>
        <end position="100"/>
    </location>
</feature>
<dbReference type="GO" id="GO:0007032">
    <property type="term" value="P:endosome organization"/>
    <property type="evidence" value="ECO:0007669"/>
    <property type="project" value="TreeGrafter"/>
</dbReference>
<dbReference type="GO" id="GO:0070530">
    <property type="term" value="F:K63-linked polyubiquitin modification-dependent protein binding"/>
    <property type="evidence" value="ECO:0007669"/>
    <property type="project" value="TreeGrafter"/>
</dbReference>
<dbReference type="FunFam" id="3.30.60.90:FF:000016">
    <property type="entry name" value="Refractory to sigma P"/>
    <property type="match status" value="1"/>
</dbReference>
<dbReference type="PANTHER" id="PTHR15090">
    <property type="entry name" value="SEQUESTOSOME 1-RELATED"/>
    <property type="match status" value="1"/>
</dbReference>
<dbReference type="STRING" id="158441.A0A226F123"/>
<keyword evidence="3" id="KW-0862">Zinc</keyword>
<dbReference type="GO" id="GO:0016235">
    <property type="term" value="C:aggresome"/>
    <property type="evidence" value="ECO:0007669"/>
    <property type="project" value="TreeGrafter"/>
</dbReference>
<dbReference type="InterPro" id="IPR000433">
    <property type="entry name" value="Znf_ZZ"/>
</dbReference>
<feature type="compositionally biased region" description="Basic and acidic residues" evidence="6">
    <location>
        <begin position="159"/>
        <end position="174"/>
    </location>
</feature>
<evidence type="ECO:0000256" key="4">
    <source>
        <dbReference type="ARBA" id="ARBA00023242"/>
    </source>
</evidence>
<dbReference type="InterPro" id="IPR052260">
    <property type="entry name" value="Autophagy_Rcpt_SigReg"/>
</dbReference>
<protein>
    <submittedName>
        <fullName evidence="8">Sequestosome-1</fullName>
    </submittedName>
</protein>
<evidence type="ECO:0000256" key="5">
    <source>
        <dbReference type="PROSITE-ProRule" id="PRU00228"/>
    </source>
</evidence>
<dbReference type="EMBL" id="LNIX01000001">
    <property type="protein sequence ID" value="OXA62901.1"/>
    <property type="molecule type" value="Genomic_DNA"/>
</dbReference>
<feature type="compositionally biased region" description="Low complexity" evidence="6">
    <location>
        <begin position="27"/>
        <end position="38"/>
    </location>
</feature>
<gene>
    <name evidence="8" type="ORF">Fcan01_01817</name>
</gene>
<feature type="region of interest" description="Disordered" evidence="6">
    <location>
        <begin position="1"/>
        <end position="42"/>
    </location>
</feature>
<dbReference type="GO" id="GO:0035973">
    <property type="term" value="P:aggrephagy"/>
    <property type="evidence" value="ECO:0007669"/>
    <property type="project" value="TreeGrafter"/>
</dbReference>
<evidence type="ECO:0000256" key="6">
    <source>
        <dbReference type="SAM" id="MobiDB-lite"/>
    </source>
</evidence>
<dbReference type="SUPFAM" id="SSF46934">
    <property type="entry name" value="UBA-like"/>
    <property type="match status" value="1"/>
</dbReference>
<dbReference type="Gene3D" id="3.30.60.90">
    <property type="match status" value="1"/>
</dbReference>
<dbReference type="OMA" id="CAKSAMG"/>
<feature type="compositionally biased region" description="Polar residues" evidence="6">
    <location>
        <begin position="14"/>
        <end position="26"/>
    </location>
</feature>
<evidence type="ECO:0000313" key="9">
    <source>
        <dbReference type="Proteomes" id="UP000198287"/>
    </source>
</evidence>
<evidence type="ECO:0000256" key="1">
    <source>
        <dbReference type="ARBA" id="ARBA00022723"/>
    </source>
</evidence>
<dbReference type="Pfam" id="PF00569">
    <property type="entry name" value="ZZ"/>
    <property type="match status" value="1"/>
</dbReference>
<dbReference type="GO" id="GO:0005080">
    <property type="term" value="F:protein kinase C binding"/>
    <property type="evidence" value="ECO:0007669"/>
    <property type="project" value="TreeGrafter"/>
</dbReference>
<name>A0A226F123_FOLCA</name>
<dbReference type="OrthoDB" id="441278at2759"/>
<dbReference type="GO" id="GO:0044753">
    <property type="term" value="C:amphisome"/>
    <property type="evidence" value="ECO:0007669"/>
    <property type="project" value="TreeGrafter"/>
</dbReference>
<dbReference type="PROSITE" id="PS50135">
    <property type="entry name" value="ZF_ZZ_2"/>
    <property type="match status" value="1"/>
</dbReference>
<feature type="compositionally biased region" description="Polar residues" evidence="6">
    <location>
        <begin position="284"/>
        <end position="326"/>
    </location>
</feature>
<dbReference type="AlphaFoldDB" id="A0A226F123"/>
<keyword evidence="1" id="KW-0479">Metal-binding</keyword>
<dbReference type="SMART" id="SM00291">
    <property type="entry name" value="ZnF_ZZ"/>
    <property type="match status" value="1"/>
</dbReference>
<dbReference type="GO" id="GO:0008270">
    <property type="term" value="F:zinc ion binding"/>
    <property type="evidence" value="ECO:0007669"/>
    <property type="project" value="UniProtKB-KW"/>
</dbReference>
<feature type="compositionally biased region" description="Basic residues" evidence="6">
    <location>
        <begin position="141"/>
        <end position="156"/>
    </location>
</feature>
<keyword evidence="2 5" id="KW-0863">Zinc-finger</keyword>
<evidence type="ECO:0000313" key="8">
    <source>
        <dbReference type="EMBL" id="OXA62901.1"/>
    </source>
</evidence>
<feature type="compositionally biased region" description="Low complexity" evidence="6">
    <location>
        <begin position="415"/>
        <end position="426"/>
    </location>
</feature>